<evidence type="ECO:0000313" key="8">
    <source>
        <dbReference type="Proteomes" id="UP000250744"/>
    </source>
</evidence>
<dbReference type="GO" id="GO:0006935">
    <property type="term" value="P:chemotaxis"/>
    <property type="evidence" value="ECO:0007669"/>
    <property type="project" value="UniProtKB-ARBA"/>
</dbReference>
<dbReference type="PANTHER" id="PTHR32089">
    <property type="entry name" value="METHYL-ACCEPTING CHEMOTAXIS PROTEIN MCPB"/>
    <property type="match status" value="1"/>
</dbReference>
<protein>
    <submittedName>
        <fullName evidence="7">Chemotaxis protein</fullName>
    </submittedName>
</protein>
<dbReference type="PROSITE" id="PS50112">
    <property type="entry name" value="PAS"/>
    <property type="match status" value="1"/>
</dbReference>
<keyword evidence="2 3" id="KW-0807">Transducer</keyword>
<dbReference type="AlphaFoldDB" id="A0A364NME8"/>
<dbReference type="Gene3D" id="6.10.250.3200">
    <property type="match status" value="1"/>
</dbReference>
<dbReference type="NCBIfam" id="TIGR00229">
    <property type="entry name" value="sensory_box"/>
    <property type="match status" value="1"/>
</dbReference>
<dbReference type="PROSITE" id="PS50113">
    <property type="entry name" value="PAC"/>
    <property type="match status" value="1"/>
</dbReference>
<evidence type="ECO:0000259" key="4">
    <source>
        <dbReference type="PROSITE" id="PS50111"/>
    </source>
</evidence>
<dbReference type="OrthoDB" id="7345156at2"/>
<dbReference type="InterPro" id="IPR001610">
    <property type="entry name" value="PAC"/>
</dbReference>
<feature type="domain" description="PAC" evidence="6">
    <location>
        <begin position="98"/>
        <end position="150"/>
    </location>
</feature>
<dbReference type="SMART" id="SM00086">
    <property type="entry name" value="PAC"/>
    <property type="match status" value="1"/>
</dbReference>
<dbReference type="Gene3D" id="3.30.450.20">
    <property type="entry name" value="PAS domain"/>
    <property type="match status" value="1"/>
</dbReference>
<sequence length="230" mass="25828">MSQSFQLQKNLDVSPSVNELISVYDSITGRMNGFLYRCMNDPNYTMELMSGQVKKLTGYESQDLVQNRRASYISLIYQDDVEKVDHAVGKALEAHQNWDVDYRLVRPDKSLQWVNEHGGGVFDGQGELKFLEGVVVDISHRMQSETSRLERMSKVESVSGEIITETQKILQMLKSLRLLSLNASIEAARAGEAGRGFAVVAEHVKELAENTGKSAESINKLIKELESQLE</sequence>
<accession>A0A364NME8</accession>
<comment type="subcellular location">
    <subcellularLocation>
        <location evidence="1">Membrane</location>
    </subcellularLocation>
</comment>
<dbReference type="InterPro" id="IPR000700">
    <property type="entry name" value="PAS-assoc_C"/>
</dbReference>
<dbReference type="EMBL" id="QKRX01000005">
    <property type="protein sequence ID" value="RAU18289.1"/>
    <property type="molecule type" value="Genomic_DNA"/>
</dbReference>
<dbReference type="GO" id="GO:0016020">
    <property type="term" value="C:membrane"/>
    <property type="evidence" value="ECO:0007669"/>
    <property type="project" value="UniProtKB-SubCell"/>
</dbReference>
<dbReference type="SUPFAM" id="SSF58104">
    <property type="entry name" value="Methyl-accepting chemotaxis protein (MCP) signaling domain"/>
    <property type="match status" value="1"/>
</dbReference>
<feature type="domain" description="PAS" evidence="5">
    <location>
        <begin position="41"/>
        <end position="95"/>
    </location>
</feature>
<dbReference type="InterPro" id="IPR035965">
    <property type="entry name" value="PAS-like_dom_sf"/>
</dbReference>
<dbReference type="CDD" id="cd00130">
    <property type="entry name" value="PAS"/>
    <property type="match status" value="1"/>
</dbReference>
<dbReference type="PANTHER" id="PTHR32089:SF112">
    <property type="entry name" value="LYSOZYME-LIKE PROTEIN-RELATED"/>
    <property type="match status" value="1"/>
</dbReference>
<dbReference type="Proteomes" id="UP000250744">
    <property type="component" value="Unassembled WGS sequence"/>
</dbReference>
<dbReference type="Pfam" id="PF08447">
    <property type="entry name" value="PAS_3"/>
    <property type="match status" value="1"/>
</dbReference>
<evidence type="ECO:0000313" key="7">
    <source>
        <dbReference type="EMBL" id="RAU18289.1"/>
    </source>
</evidence>
<comment type="caution">
    <text evidence="7">The sequence shown here is derived from an EMBL/GenBank/DDBJ whole genome shotgun (WGS) entry which is preliminary data.</text>
</comment>
<dbReference type="InterPro" id="IPR000014">
    <property type="entry name" value="PAS"/>
</dbReference>
<reference evidence="7 8" key="1">
    <citation type="submission" date="2018-06" db="EMBL/GenBank/DDBJ databases">
        <title>Nitrincola tibetense sp. nov., isolated from Lake XuguoCo on Tibetan Plateau.</title>
        <authorList>
            <person name="Xing P."/>
        </authorList>
    </citation>
    <scope>NUCLEOTIDE SEQUENCE [LARGE SCALE GENOMIC DNA]</scope>
    <source>
        <strain evidence="8">xg18</strain>
    </source>
</reference>
<evidence type="ECO:0000256" key="2">
    <source>
        <dbReference type="ARBA" id="ARBA00023224"/>
    </source>
</evidence>
<evidence type="ECO:0000256" key="1">
    <source>
        <dbReference type="ARBA" id="ARBA00004370"/>
    </source>
</evidence>
<dbReference type="InterPro" id="IPR004089">
    <property type="entry name" value="MCPsignal_dom"/>
</dbReference>
<name>A0A364NME8_9GAMM</name>
<gene>
    <name evidence="7" type="ORF">DN062_08645</name>
</gene>
<feature type="domain" description="Methyl-accepting transducer" evidence="4">
    <location>
        <begin position="150"/>
        <end position="230"/>
    </location>
</feature>
<evidence type="ECO:0000259" key="5">
    <source>
        <dbReference type="PROSITE" id="PS50112"/>
    </source>
</evidence>
<dbReference type="InterPro" id="IPR013655">
    <property type="entry name" value="PAS_fold_3"/>
</dbReference>
<dbReference type="GO" id="GO:0007165">
    <property type="term" value="P:signal transduction"/>
    <property type="evidence" value="ECO:0007669"/>
    <property type="project" value="UniProtKB-KW"/>
</dbReference>
<evidence type="ECO:0000259" key="6">
    <source>
        <dbReference type="PROSITE" id="PS50113"/>
    </source>
</evidence>
<organism evidence="7 8">
    <name type="scientific">Nitrincola tibetensis</name>
    <dbReference type="NCBI Taxonomy" id="2219697"/>
    <lineage>
        <taxon>Bacteria</taxon>
        <taxon>Pseudomonadati</taxon>
        <taxon>Pseudomonadota</taxon>
        <taxon>Gammaproteobacteria</taxon>
        <taxon>Oceanospirillales</taxon>
        <taxon>Oceanospirillaceae</taxon>
        <taxon>Nitrincola</taxon>
    </lineage>
</organism>
<dbReference type="PROSITE" id="PS50111">
    <property type="entry name" value="CHEMOTAXIS_TRANSDUC_2"/>
    <property type="match status" value="1"/>
</dbReference>
<evidence type="ECO:0000256" key="3">
    <source>
        <dbReference type="PROSITE-ProRule" id="PRU00284"/>
    </source>
</evidence>
<proteinExistence type="predicted"/>
<dbReference type="RefSeq" id="WP_112158930.1">
    <property type="nucleotide sequence ID" value="NZ_QKRX01000005.1"/>
</dbReference>
<dbReference type="Pfam" id="PF00015">
    <property type="entry name" value="MCPsignal"/>
    <property type="match status" value="1"/>
</dbReference>
<dbReference type="SUPFAM" id="SSF55785">
    <property type="entry name" value="PYP-like sensor domain (PAS domain)"/>
    <property type="match status" value="1"/>
</dbReference>
<keyword evidence="8" id="KW-1185">Reference proteome</keyword>